<dbReference type="EMBL" id="JAGRRH010000020">
    <property type="protein sequence ID" value="KAG7348244.1"/>
    <property type="molecule type" value="Genomic_DNA"/>
</dbReference>
<reference evidence="2" key="2">
    <citation type="submission" date="2021-04" db="EMBL/GenBank/DDBJ databases">
        <authorList>
            <person name="Podell S."/>
        </authorList>
    </citation>
    <scope>NUCLEOTIDE SEQUENCE</scope>
    <source>
        <strain evidence="2">Hildebrandi</strain>
    </source>
</reference>
<accession>A0A9K3LUR2</accession>
<dbReference type="Proteomes" id="UP000693970">
    <property type="component" value="Unassembled WGS sequence"/>
</dbReference>
<dbReference type="AlphaFoldDB" id="A0A9K3LUR2"/>
<dbReference type="EMBL" id="JAGRRH010000006">
    <property type="protein sequence ID" value="KAG7368933.1"/>
    <property type="molecule type" value="Genomic_DNA"/>
</dbReference>
<evidence type="ECO:0000313" key="1">
    <source>
        <dbReference type="EMBL" id="KAG7348244.1"/>
    </source>
</evidence>
<name>A0A9K3LUR2_9STRA</name>
<gene>
    <name evidence="1" type="ORF">IV203_016949</name>
    <name evidence="2" type="ORF">IV203_031676</name>
</gene>
<keyword evidence="3" id="KW-1185">Reference proteome</keyword>
<proteinExistence type="predicted"/>
<protein>
    <submittedName>
        <fullName evidence="2">Uncharacterized protein</fullName>
    </submittedName>
</protein>
<evidence type="ECO:0000313" key="2">
    <source>
        <dbReference type="EMBL" id="KAG7368933.1"/>
    </source>
</evidence>
<reference evidence="2" key="1">
    <citation type="journal article" date="2021" name="Sci. Rep.">
        <title>Diploid genomic architecture of Nitzschia inconspicua, an elite biomass production diatom.</title>
        <authorList>
            <person name="Oliver A."/>
            <person name="Podell S."/>
            <person name="Pinowska A."/>
            <person name="Traller J.C."/>
            <person name="Smith S.R."/>
            <person name="McClure R."/>
            <person name="Beliaev A."/>
            <person name="Bohutskyi P."/>
            <person name="Hill E.A."/>
            <person name="Rabines A."/>
            <person name="Zheng H."/>
            <person name="Allen L.Z."/>
            <person name="Kuo A."/>
            <person name="Grigoriev I.V."/>
            <person name="Allen A.E."/>
            <person name="Hazlebeck D."/>
            <person name="Allen E.E."/>
        </authorList>
    </citation>
    <scope>NUCLEOTIDE SEQUENCE</scope>
    <source>
        <strain evidence="2">Hildebrandi</strain>
    </source>
</reference>
<sequence length="101" mass="11467">MSDDSYYARDDDCLWEKPAWAKKGGLKLRSTGYADAMKKEGNLAAPITFTPYKNEDHNNYVARPDMLATTEKGAKMKHEGNLAMPITNIRDEMRKQRLGGR</sequence>
<comment type="caution">
    <text evidence="2">The sequence shown here is derived from an EMBL/GenBank/DDBJ whole genome shotgun (WGS) entry which is preliminary data.</text>
</comment>
<organism evidence="2 3">
    <name type="scientific">Nitzschia inconspicua</name>
    <dbReference type="NCBI Taxonomy" id="303405"/>
    <lineage>
        <taxon>Eukaryota</taxon>
        <taxon>Sar</taxon>
        <taxon>Stramenopiles</taxon>
        <taxon>Ochrophyta</taxon>
        <taxon>Bacillariophyta</taxon>
        <taxon>Bacillariophyceae</taxon>
        <taxon>Bacillariophycidae</taxon>
        <taxon>Bacillariales</taxon>
        <taxon>Bacillariaceae</taxon>
        <taxon>Nitzschia</taxon>
    </lineage>
</organism>
<evidence type="ECO:0000313" key="3">
    <source>
        <dbReference type="Proteomes" id="UP000693970"/>
    </source>
</evidence>